<keyword evidence="1" id="KW-0812">Transmembrane</keyword>
<dbReference type="AlphaFoldDB" id="A0A5J6WSR5"/>
<evidence type="ECO:0000256" key="1">
    <source>
        <dbReference type="SAM" id="Phobius"/>
    </source>
</evidence>
<protein>
    <submittedName>
        <fullName evidence="2">DUF454 domain-containing protein</fullName>
    </submittedName>
</protein>
<dbReference type="Proteomes" id="UP000327424">
    <property type="component" value="Chromosome"/>
</dbReference>
<dbReference type="GO" id="GO:0005886">
    <property type="term" value="C:plasma membrane"/>
    <property type="evidence" value="ECO:0007669"/>
    <property type="project" value="TreeGrafter"/>
</dbReference>
<dbReference type="PANTHER" id="PTHR35813">
    <property type="entry name" value="INNER MEMBRANE PROTEIN YBAN"/>
    <property type="match status" value="1"/>
</dbReference>
<keyword evidence="3" id="KW-1185">Reference proteome</keyword>
<dbReference type="RefSeq" id="WP_019441379.1">
    <property type="nucleotide sequence ID" value="NZ_ALOE01000017.1"/>
</dbReference>
<sequence length="163" mass="18141">MTTKPTGKARLKKPANAETAESEYIVDAPQTGEPIVAENYLVSQPWRALLLLAGCLAVTLGVLGIFLPLLPTVPFLLLAAACFSRSSRKLQLWLFNHRYLGPYLTNYLLRKGISKKQLVSSLSSMWLAMLLAIYFAPYWAVKILLVITACLVSRHLLSLQRLP</sequence>
<dbReference type="EMBL" id="CP044399">
    <property type="protein sequence ID" value="QFI39985.1"/>
    <property type="molecule type" value="Genomic_DNA"/>
</dbReference>
<reference evidence="2 3" key="1">
    <citation type="submission" date="2019-09" db="EMBL/GenBank/DDBJ databases">
        <title>Hybrid Assembly of the complete Genome of the Deep-Sea Bacterium Moritella marina from long Nanopore and Illumina reads.</title>
        <authorList>
            <person name="Magin S."/>
            <person name="Georgoulis A."/>
            <person name="Papadimitriou K."/>
            <person name="Iliakis G."/>
            <person name="Vorgias C.E."/>
        </authorList>
    </citation>
    <scope>NUCLEOTIDE SEQUENCE [LARGE SCALE GENOMIC DNA]</scope>
    <source>
        <strain evidence="2 3">MP-1</strain>
    </source>
</reference>
<feature type="transmembrane region" description="Helical" evidence="1">
    <location>
        <begin position="50"/>
        <end position="83"/>
    </location>
</feature>
<keyword evidence="1" id="KW-0472">Membrane</keyword>
<dbReference type="InterPro" id="IPR007401">
    <property type="entry name" value="DUF454"/>
</dbReference>
<evidence type="ECO:0000313" key="3">
    <source>
        <dbReference type="Proteomes" id="UP000327424"/>
    </source>
</evidence>
<organism evidence="2 3">
    <name type="scientific">Moritella marina ATCC 15381</name>
    <dbReference type="NCBI Taxonomy" id="1202962"/>
    <lineage>
        <taxon>Bacteria</taxon>
        <taxon>Pseudomonadati</taxon>
        <taxon>Pseudomonadota</taxon>
        <taxon>Gammaproteobacteria</taxon>
        <taxon>Alteromonadales</taxon>
        <taxon>Moritellaceae</taxon>
        <taxon>Moritella</taxon>
    </lineage>
</organism>
<name>A0A5J6WSR5_MORMI</name>
<keyword evidence="1" id="KW-1133">Transmembrane helix</keyword>
<accession>A0A5J6WSR5</accession>
<dbReference type="PANTHER" id="PTHR35813:SF1">
    <property type="entry name" value="INNER MEMBRANE PROTEIN YBAN"/>
    <property type="match status" value="1"/>
</dbReference>
<dbReference type="KEGG" id="mmaa:FR932_20275"/>
<dbReference type="Pfam" id="PF04304">
    <property type="entry name" value="DUF454"/>
    <property type="match status" value="1"/>
</dbReference>
<gene>
    <name evidence="2" type="ORF">FR932_20275</name>
</gene>
<dbReference type="OrthoDB" id="9816293at2"/>
<proteinExistence type="predicted"/>
<evidence type="ECO:0000313" key="2">
    <source>
        <dbReference type="EMBL" id="QFI39985.1"/>
    </source>
</evidence>